<dbReference type="Pfam" id="PF07727">
    <property type="entry name" value="RVT_2"/>
    <property type="match status" value="1"/>
</dbReference>
<reference evidence="2" key="2">
    <citation type="journal article" date="2024" name="Plant">
        <title>Genomic evolution and insights into agronomic trait innovations of Sesamum species.</title>
        <authorList>
            <person name="Miao H."/>
            <person name="Wang L."/>
            <person name="Qu L."/>
            <person name="Liu H."/>
            <person name="Sun Y."/>
            <person name="Le M."/>
            <person name="Wang Q."/>
            <person name="Wei S."/>
            <person name="Zheng Y."/>
            <person name="Lin W."/>
            <person name="Duan Y."/>
            <person name="Cao H."/>
            <person name="Xiong S."/>
            <person name="Wang X."/>
            <person name="Wei L."/>
            <person name="Li C."/>
            <person name="Ma Q."/>
            <person name="Ju M."/>
            <person name="Zhao R."/>
            <person name="Li G."/>
            <person name="Mu C."/>
            <person name="Tian Q."/>
            <person name="Mei H."/>
            <person name="Zhang T."/>
            <person name="Gao T."/>
            <person name="Zhang H."/>
        </authorList>
    </citation>
    <scope>NUCLEOTIDE SEQUENCE</scope>
    <source>
        <strain evidence="2">G02</strain>
    </source>
</reference>
<accession>A0AAW2QGF4</accession>
<sequence>MNKEILALETNNTWEVTMLPPGKRAIGCKWVYKLKLKDDGIIDRYRARLVAKGYHQIEGVDYVNSFSSWRRPLQSGSFLPLITKVKQHLESLFTIKDFSLAKYFLGLEISRSPKGFFS</sequence>
<protein>
    <submittedName>
        <fullName evidence="2">Mitochondrial protein</fullName>
    </submittedName>
</protein>
<dbReference type="EMBL" id="JACGWJ010000015">
    <property type="protein sequence ID" value="KAL0366874.1"/>
    <property type="molecule type" value="Genomic_DNA"/>
</dbReference>
<name>A0AAW2QGF4_SESRA</name>
<evidence type="ECO:0000313" key="2">
    <source>
        <dbReference type="EMBL" id="KAL0366874.1"/>
    </source>
</evidence>
<proteinExistence type="predicted"/>
<feature type="domain" description="Reverse transcriptase Ty1/copia-type" evidence="1">
    <location>
        <begin position="11"/>
        <end position="68"/>
    </location>
</feature>
<evidence type="ECO:0000259" key="1">
    <source>
        <dbReference type="Pfam" id="PF07727"/>
    </source>
</evidence>
<gene>
    <name evidence="2" type="ORF">Sradi_3577500</name>
</gene>
<dbReference type="AlphaFoldDB" id="A0AAW2QGF4"/>
<dbReference type="InterPro" id="IPR013103">
    <property type="entry name" value="RVT_2"/>
</dbReference>
<comment type="caution">
    <text evidence="2">The sequence shown here is derived from an EMBL/GenBank/DDBJ whole genome shotgun (WGS) entry which is preliminary data.</text>
</comment>
<organism evidence="2">
    <name type="scientific">Sesamum radiatum</name>
    <name type="common">Black benniseed</name>
    <dbReference type="NCBI Taxonomy" id="300843"/>
    <lineage>
        <taxon>Eukaryota</taxon>
        <taxon>Viridiplantae</taxon>
        <taxon>Streptophyta</taxon>
        <taxon>Embryophyta</taxon>
        <taxon>Tracheophyta</taxon>
        <taxon>Spermatophyta</taxon>
        <taxon>Magnoliopsida</taxon>
        <taxon>eudicotyledons</taxon>
        <taxon>Gunneridae</taxon>
        <taxon>Pentapetalae</taxon>
        <taxon>asterids</taxon>
        <taxon>lamiids</taxon>
        <taxon>Lamiales</taxon>
        <taxon>Pedaliaceae</taxon>
        <taxon>Sesamum</taxon>
    </lineage>
</organism>
<reference evidence="2" key="1">
    <citation type="submission" date="2020-06" db="EMBL/GenBank/DDBJ databases">
        <authorList>
            <person name="Li T."/>
            <person name="Hu X."/>
            <person name="Zhang T."/>
            <person name="Song X."/>
            <person name="Zhang H."/>
            <person name="Dai N."/>
            <person name="Sheng W."/>
            <person name="Hou X."/>
            <person name="Wei L."/>
        </authorList>
    </citation>
    <scope>NUCLEOTIDE SEQUENCE</scope>
    <source>
        <strain evidence="2">G02</strain>
        <tissue evidence="2">Leaf</tissue>
    </source>
</reference>